<reference evidence="9 10" key="1">
    <citation type="submission" date="2013-03" db="EMBL/GenBank/DDBJ databases">
        <title>The Genome Sequence of Phialophora europaea CBS 101466.</title>
        <authorList>
            <consortium name="The Broad Institute Genomics Platform"/>
            <person name="Cuomo C."/>
            <person name="de Hoog S."/>
            <person name="Gorbushina A."/>
            <person name="Walker B."/>
            <person name="Young S.K."/>
            <person name="Zeng Q."/>
            <person name="Gargeya S."/>
            <person name="Fitzgerald M."/>
            <person name="Haas B."/>
            <person name="Abouelleil A."/>
            <person name="Allen A.W."/>
            <person name="Alvarado L."/>
            <person name="Arachchi H.M."/>
            <person name="Berlin A.M."/>
            <person name="Chapman S.B."/>
            <person name="Gainer-Dewar J."/>
            <person name="Goldberg J."/>
            <person name="Griggs A."/>
            <person name="Gujja S."/>
            <person name="Hansen M."/>
            <person name="Howarth C."/>
            <person name="Imamovic A."/>
            <person name="Ireland A."/>
            <person name="Larimer J."/>
            <person name="McCowan C."/>
            <person name="Murphy C."/>
            <person name="Pearson M."/>
            <person name="Poon T.W."/>
            <person name="Priest M."/>
            <person name="Roberts A."/>
            <person name="Saif S."/>
            <person name="Shea T."/>
            <person name="Sisk P."/>
            <person name="Sykes S."/>
            <person name="Wortman J."/>
            <person name="Nusbaum C."/>
            <person name="Birren B."/>
        </authorList>
    </citation>
    <scope>NUCLEOTIDE SEQUENCE [LARGE SCALE GENOMIC DNA]</scope>
    <source>
        <strain evidence="9 10">CBS 101466</strain>
    </source>
</reference>
<dbReference type="eggNOG" id="KOG4300">
    <property type="taxonomic scope" value="Eukaryota"/>
</dbReference>
<dbReference type="InterPro" id="IPR036188">
    <property type="entry name" value="FAD/NAD-bd_sf"/>
</dbReference>
<name>W2RYD6_CYPE1</name>
<keyword evidence="4" id="KW-0274">FAD</keyword>
<dbReference type="Gene3D" id="3.30.9.10">
    <property type="entry name" value="D-Amino Acid Oxidase, subunit A, domain 2"/>
    <property type="match status" value="1"/>
</dbReference>
<evidence type="ECO:0000256" key="4">
    <source>
        <dbReference type="ARBA" id="ARBA00022827"/>
    </source>
</evidence>
<keyword evidence="10" id="KW-1185">Reference proteome</keyword>
<evidence type="ECO:0000256" key="2">
    <source>
        <dbReference type="ARBA" id="ARBA00010989"/>
    </source>
</evidence>
<dbReference type="InterPro" id="IPR045170">
    <property type="entry name" value="MTOX"/>
</dbReference>
<comment type="similarity">
    <text evidence="2">Belongs to the MSOX/MTOX family.</text>
</comment>
<dbReference type="SUPFAM" id="SSF51905">
    <property type="entry name" value="FAD/NAD(P)-binding domain"/>
    <property type="match status" value="1"/>
</dbReference>
<feature type="domain" description="FAD dependent oxidoreductase" evidence="8">
    <location>
        <begin position="10"/>
        <end position="404"/>
    </location>
</feature>
<evidence type="ECO:0000256" key="1">
    <source>
        <dbReference type="ARBA" id="ARBA00001974"/>
    </source>
</evidence>
<dbReference type="Pfam" id="PF01266">
    <property type="entry name" value="DAO"/>
    <property type="match status" value="1"/>
</dbReference>
<keyword evidence="7" id="KW-1133">Transmembrane helix</keyword>
<dbReference type="SUPFAM" id="SSF53335">
    <property type="entry name" value="S-adenosyl-L-methionine-dependent methyltransferases"/>
    <property type="match status" value="1"/>
</dbReference>
<gene>
    <name evidence="9" type="ORF">HMPREF1541_03378</name>
</gene>
<keyword evidence="3" id="KW-0285">Flavoprotein</keyword>
<sequence>MATPEAPRTVLIVGAGEFGLSTALSLLKRPRFSQSRITVIDSATQLPNPAGSSVDASRIIRADYGNALYARLAAQAQVQWRDTSDEGWGGQGRYFEPGFVLTADSDETAGYVKRSLVNVKEIAEQSTREAGGRLKRIEVLEGPAQIKKASGHEGVSGTWGYVNYNSGWADAEKCVAYALRKLKGQGEERVRVRSGCKVQQVLTDHEGTGRSKCMGVRLESGEELRADLTILAAGAWTPSLIDLQGRCVATAQVLTYTAITDEEQKSLQDNPTVMNLSRGMFIIPPRGRELKVARHGYGYRNLQRISKQQLLSGRADEYVEVSVPWVGIPAPDEGLQACREALQEMLPSYGDRPFKNSRLCWYCDTPDGDFLITHHPEYQGMFVATGGSGHGFKFFPVIGEKIADAIEGKLDPELRHAWRWRGETFPDFQVCDDGSRAGPRGMLLSEEMAKGWERRGWDWGRHTGTGEMLLRRGKHRFASTQSPLLPSRRARSPPSPSSVDTKASATSSKRSGKGYLWACSVFGVTLGIYFVSLGISVKNAMQQNRELDIDQNADVSYRWKDEKRNFDHEVDNAESAMLMRAKRRRLISEAYGNVLEVSVGTGRNFELYDFRPFDPKEDAKYGRSRTRIITDVTFNDQSEVMVDQAMSKFMAMEAERKEDQRFSGRVRFIVGDAGVDGVIDRPKGGYDTIVQTFGICSMADPVGFLRKLGSLCRQPGEATTSKLSTEDNDGKGGRILLLEHGRGRYGWLNNLLDSVAKVHALHYGCWWNKDIDQVIAQSGLEVERVRRYHGGTTWEIVLRPTPK</sequence>
<keyword evidence="7" id="KW-0812">Transmembrane</keyword>
<dbReference type="VEuPathDB" id="FungiDB:HMPREF1541_03378"/>
<dbReference type="GO" id="GO:0050660">
    <property type="term" value="F:flavin adenine dinucleotide binding"/>
    <property type="evidence" value="ECO:0007669"/>
    <property type="project" value="InterPro"/>
</dbReference>
<dbReference type="eggNOG" id="KOG2820">
    <property type="taxonomic scope" value="Eukaryota"/>
</dbReference>
<evidence type="ECO:0000259" key="8">
    <source>
        <dbReference type="Pfam" id="PF01266"/>
    </source>
</evidence>
<dbReference type="Proteomes" id="UP000030752">
    <property type="component" value="Unassembled WGS sequence"/>
</dbReference>
<dbReference type="Gene3D" id="3.40.50.150">
    <property type="entry name" value="Vaccinia Virus protein VP39"/>
    <property type="match status" value="1"/>
</dbReference>
<dbReference type="GO" id="GO:0050031">
    <property type="term" value="F:L-pipecolate oxidase activity"/>
    <property type="evidence" value="ECO:0007669"/>
    <property type="project" value="TreeGrafter"/>
</dbReference>
<dbReference type="InParanoid" id="W2RYD6"/>
<dbReference type="GeneID" id="19970717"/>
<evidence type="ECO:0000313" key="9">
    <source>
        <dbReference type="EMBL" id="ETN41442.1"/>
    </source>
</evidence>
<protein>
    <recommendedName>
        <fullName evidence="8">FAD dependent oxidoreductase domain-containing protein</fullName>
    </recommendedName>
</protein>
<dbReference type="STRING" id="1220924.W2RYD6"/>
<accession>W2RYD6</accession>
<dbReference type="RefSeq" id="XP_008715951.1">
    <property type="nucleotide sequence ID" value="XM_008717729.1"/>
</dbReference>
<evidence type="ECO:0000256" key="3">
    <source>
        <dbReference type="ARBA" id="ARBA00022630"/>
    </source>
</evidence>
<dbReference type="GO" id="GO:0004657">
    <property type="term" value="F:proline dehydrogenase activity"/>
    <property type="evidence" value="ECO:0007669"/>
    <property type="project" value="TreeGrafter"/>
</dbReference>
<comment type="cofactor">
    <cofactor evidence="1">
        <name>FAD</name>
        <dbReference type="ChEBI" id="CHEBI:57692"/>
    </cofactor>
</comment>
<evidence type="ECO:0000313" key="10">
    <source>
        <dbReference type="Proteomes" id="UP000030752"/>
    </source>
</evidence>
<organism evidence="9 10">
    <name type="scientific">Cyphellophora europaea (strain CBS 101466)</name>
    <name type="common">Phialophora europaea</name>
    <dbReference type="NCBI Taxonomy" id="1220924"/>
    <lineage>
        <taxon>Eukaryota</taxon>
        <taxon>Fungi</taxon>
        <taxon>Dikarya</taxon>
        <taxon>Ascomycota</taxon>
        <taxon>Pezizomycotina</taxon>
        <taxon>Eurotiomycetes</taxon>
        <taxon>Chaetothyriomycetidae</taxon>
        <taxon>Chaetothyriales</taxon>
        <taxon>Cyphellophoraceae</taxon>
        <taxon>Cyphellophora</taxon>
    </lineage>
</organism>
<dbReference type="InterPro" id="IPR029063">
    <property type="entry name" value="SAM-dependent_MTases_sf"/>
</dbReference>
<proteinExistence type="inferred from homology"/>
<dbReference type="PANTHER" id="PTHR10961">
    <property type="entry name" value="PEROXISOMAL SARCOSINE OXIDASE"/>
    <property type="match status" value="1"/>
</dbReference>
<dbReference type="GO" id="GO:0008115">
    <property type="term" value="F:sarcosine oxidase activity"/>
    <property type="evidence" value="ECO:0007669"/>
    <property type="project" value="TreeGrafter"/>
</dbReference>
<feature type="transmembrane region" description="Helical" evidence="7">
    <location>
        <begin position="515"/>
        <end position="535"/>
    </location>
</feature>
<keyword evidence="5" id="KW-0560">Oxidoreductase</keyword>
<dbReference type="EMBL" id="KB822719">
    <property type="protein sequence ID" value="ETN41442.1"/>
    <property type="molecule type" value="Genomic_DNA"/>
</dbReference>
<dbReference type="AlphaFoldDB" id="W2RYD6"/>
<dbReference type="PANTHER" id="PTHR10961:SF46">
    <property type="entry name" value="PEROXISOMAL SARCOSINE OXIDASE"/>
    <property type="match status" value="1"/>
</dbReference>
<dbReference type="Gene3D" id="3.50.50.60">
    <property type="entry name" value="FAD/NAD(P)-binding domain"/>
    <property type="match status" value="1"/>
</dbReference>
<keyword evidence="7" id="KW-0472">Membrane</keyword>
<dbReference type="InterPro" id="IPR006076">
    <property type="entry name" value="FAD-dep_OxRdtase"/>
</dbReference>
<dbReference type="OrthoDB" id="2219495at2759"/>
<feature type="region of interest" description="Disordered" evidence="6">
    <location>
        <begin position="481"/>
        <end position="507"/>
    </location>
</feature>
<evidence type="ECO:0000256" key="5">
    <source>
        <dbReference type="ARBA" id="ARBA00023002"/>
    </source>
</evidence>
<evidence type="ECO:0000256" key="6">
    <source>
        <dbReference type="SAM" id="MobiDB-lite"/>
    </source>
</evidence>
<evidence type="ECO:0000256" key="7">
    <source>
        <dbReference type="SAM" id="Phobius"/>
    </source>
</evidence>
<dbReference type="HOGENOM" id="CLU_350549_0_0_1"/>